<dbReference type="WBParaSite" id="PSAMB.scaffold5061size12764.g25851.t1">
    <property type="protein sequence ID" value="PSAMB.scaffold5061size12764.g25851.t1"/>
    <property type="gene ID" value="PSAMB.scaffold5061size12764.g25851"/>
</dbReference>
<name>A0A914WQS8_9BILA</name>
<feature type="region of interest" description="Disordered" evidence="1">
    <location>
        <begin position="97"/>
        <end position="135"/>
    </location>
</feature>
<evidence type="ECO:0000313" key="2">
    <source>
        <dbReference type="Proteomes" id="UP000887566"/>
    </source>
</evidence>
<dbReference type="Proteomes" id="UP000887566">
    <property type="component" value="Unplaced"/>
</dbReference>
<sequence length="343" mass="37703">METDDALGSARRNKWTTGAGGGGGHQDAATHALADSKSTSRSSTGVRKNLVGLGSHESLQPFSRDASKSRKSSIADSDSERQQALKLTSQIVSSRPLLDASHSPVPDSAHPAALADSNGTPSPSITSGPTDANDIDIDIDEDRIQRGILHDVKEYCTDAVKIQEVFDEMMERCAQAPPSTIFRLLMKAAVEETLNAHDRRYIGQLLCRCLQADHIRAEALKGIADYARSAINDELWVDVPNLWEYMAEVLLWAILCDMKHFDGHRPSLDDFAETFQTAQQDTRKPHVLLLLVLKRLFETFDEKGVAQFAFAEMRVISPDTPDLIEALKATTVDGSDLYTLLTQ</sequence>
<feature type="region of interest" description="Disordered" evidence="1">
    <location>
        <begin position="1"/>
        <end position="82"/>
    </location>
</feature>
<dbReference type="Gene3D" id="1.25.40.180">
    <property type="match status" value="1"/>
</dbReference>
<accession>A0A914WQS8</accession>
<evidence type="ECO:0000256" key="1">
    <source>
        <dbReference type="SAM" id="MobiDB-lite"/>
    </source>
</evidence>
<protein>
    <submittedName>
        <fullName evidence="3">MI domain-containing protein</fullName>
    </submittedName>
</protein>
<feature type="compositionally biased region" description="Polar residues" evidence="1">
    <location>
        <begin position="117"/>
        <end position="130"/>
    </location>
</feature>
<reference evidence="3" key="1">
    <citation type="submission" date="2022-11" db="UniProtKB">
        <authorList>
            <consortium name="WormBaseParasite"/>
        </authorList>
    </citation>
    <scope>IDENTIFICATION</scope>
</reference>
<keyword evidence="2" id="KW-1185">Reference proteome</keyword>
<dbReference type="AlphaFoldDB" id="A0A914WQS8"/>
<proteinExistence type="predicted"/>
<organism evidence="2 3">
    <name type="scientific">Plectus sambesii</name>
    <dbReference type="NCBI Taxonomy" id="2011161"/>
    <lineage>
        <taxon>Eukaryota</taxon>
        <taxon>Metazoa</taxon>
        <taxon>Ecdysozoa</taxon>
        <taxon>Nematoda</taxon>
        <taxon>Chromadorea</taxon>
        <taxon>Plectida</taxon>
        <taxon>Plectina</taxon>
        <taxon>Plectoidea</taxon>
        <taxon>Plectidae</taxon>
        <taxon>Plectus</taxon>
    </lineage>
</organism>
<feature type="compositionally biased region" description="Polar residues" evidence="1">
    <location>
        <begin position="36"/>
        <end position="46"/>
    </location>
</feature>
<evidence type="ECO:0000313" key="3">
    <source>
        <dbReference type="WBParaSite" id="PSAMB.scaffold5061size12764.g25851.t1"/>
    </source>
</evidence>